<evidence type="ECO:0000259" key="4">
    <source>
        <dbReference type="PROSITE" id="PS50822"/>
    </source>
</evidence>
<dbReference type="CDD" id="cd02846">
    <property type="entry name" value="PAZ_argonaute_like"/>
    <property type="match status" value="1"/>
</dbReference>
<feature type="domain" description="Piwi" evidence="4">
    <location>
        <begin position="580"/>
        <end position="889"/>
    </location>
</feature>
<feature type="region of interest" description="Disordered" evidence="2">
    <location>
        <begin position="794"/>
        <end position="814"/>
    </location>
</feature>
<dbReference type="SMART" id="SM00949">
    <property type="entry name" value="PAZ"/>
    <property type="match status" value="1"/>
</dbReference>
<dbReference type="InterPro" id="IPR003165">
    <property type="entry name" value="Piwi"/>
</dbReference>
<gene>
    <name evidence="5" type="ORF">KVT40_001994</name>
</gene>
<feature type="compositionally biased region" description="Polar residues" evidence="2">
    <location>
        <begin position="935"/>
        <end position="944"/>
    </location>
</feature>
<dbReference type="PROSITE" id="PS50822">
    <property type="entry name" value="PIWI"/>
    <property type="match status" value="1"/>
</dbReference>
<dbReference type="SMART" id="SM00950">
    <property type="entry name" value="Piwi"/>
    <property type="match status" value="1"/>
</dbReference>
<dbReference type="Pfam" id="PF02171">
    <property type="entry name" value="Piwi"/>
    <property type="match status" value="1"/>
</dbReference>
<evidence type="ECO:0000256" key="2">
    <source>
        <dbReference type="SAM" id="MobiDB-lite"/>
    </source>
</evidence>
<dbReference type="SMART" id="SM01163">
    <property type="entry name" value="DUF1785"/>
    <property type="match status" value="1"/>
</dbReference>
<dbReference type="InterPro" id="IPR036085">
    <property type="entry name" value="PAZ_dom_sf"/>
</dbReference>
<dbReference type="SUPFAM" id="SSF101690">
    <property type="entry name" value="PAZ domain"/>
    <property type="match status" value="1"/>
</dbReference>
<feature type="region of interest" description="Disordered" evidence="2">
    <location>
        <begin position="899"/>
        <end position="946"/>
    </location>
</feature>
<dbReference type="Pfam" id="PF08699">
    <property type="entry name" value="ArgoL1"/>
    <property type="match status" value="1"/>
</dbReference>
<name>A0A8K0PFJ2_9PEZI</name>
<keyword evidence="6" id="KW-1185">Reference proteome</keyword>
<comment type="caution">
    <text evidence="5">The sequence shown here is derived from an EMBL/GenBank/DDBJ whole genome shotgun (WGS) entry which is preliminary data.</text>
</comment>
<accession>A0A8K0PFJ2</accession>
<evidence type="ECO:0008006" key="7">
    <source>
        <dbReference type="Google" id="ProtNLM"/>
    </source>
</evidence>
<reference evidence="5" key="1">
    <citation type="submission" date="2021-07" db="EMBL/GenBank/DDBJ databases">
        <title>Elsinoe batatas strain:CRI-CJ2 Genome sequencing and assembly.</title>
        <authorList>
            <person name="Huang L."/>
        </authorList>
    </citation>
    <scope>NUCLEOTIDE SEQUENCE</scope>
    <source>
        <strain evidence="5">CRI-CJ2</strain>
    </source>
</reference>
<dbReference type="SUPFAM" id="SSF53098">
    <property type="entry name" value="Ribonuclease H-like"/>
    <property type="match status" value="1"/>
</dbReference>
<evidence type="ECO:0000313" key="6">
    <source>
        <dbReference type="Proteomes" id="UP000809789"/>
    </source>
</evidence>
<evidence type="ECO:0000259" key="3">
    <source>
        <dbReference type="PROSITE" id="PS50821"/>
    </source>
</evidence>
<dbReference type="Pfam" id="PF16486">
    <property type="entry name" value="ArgoN"/>
    <property type="match status" value="1"/>
</dbReference>
<dbReference type="EMBL" id="JAESVG020000002">
    <property type="protein sequence ID" value="KAG8630375.1"/>
    <property type="molecule type" value="Genomic_DNA"/>
</dbReference>
<dbReference type="Proteomes" id="UP000809789">
    <property type="component" value="Unassembled WGS sequence"/>
</dbReference>
<sequence length="964" mass="106859">MSGAQKRRGEGRPSPDCSSAGSSSGRHLTTSTPITAPSQYDGNRDEGSKAVVPINKNIDMSVTMWNHVNADPVAIQKRPAPIKLGREVQVKLNTWDVSKLPTAPIYQYDVLVGKGDENRGLIRKVLSSKALLQGLPNGNRWIFDSNKLAWSTENADRELRISVDLDAEQNRQPNPKKPNVHYVIIKKSTTIKFDTLTAYLEGKGDFDQKGLETINFLDHLLRQGPSKNLTAIKRNFFQNGGGQRFQLGGGLEAAKGLYQSVRLVHAANGRHKLSVNADVANCAFWIPGPLSNLASALLNCRGEADIARMAFGPAAAFRLRLLKRVHVEAKHRGEIDYYTIDRFTDIPASQQKIPDGDHKGQTVVEYFRRKYNITLRHPEWPLVKMTKGKNTVLPLEVLSVGHNERFAGKIDERQTANMIKMAVTLPAQRWGDIQNGLSMVNWARDPYLNGYGLQINTEPVVAKGRLLPNPKIMYANGPVDPKTFGRWRVDGRKFLTPNKLPLSSWGICVVPDNHVRAQKPDKATIDKFVNEFIKIYTGHGGKIEVKTPFMYLSPPNSEPQDIVKNAYQGTGMHFKKDPQLIFFVLPSKDAMLYGRIKKNTECRFGVPSQCVQFANVQKAQAQYISNVCLKVHMKLGGTIARAAGPVTGKGDSSTFKVPTMIVGADVTHPPPMSQGIPIDEQTGSIAAITCSMDKAGIRYVADTQTNGWRVEMIQTDNFNKLWKPMLQRWMTQVGGGQFPKHIYYFRDGVSEGQFASVLNQEVRDMKAIIKAVNPKADVKFVVIIATKRHHVRMFPNPQDQSSSDKNGNPLPGTVIETAVTHPYENDWFMCNHVALKGTARPTHYHCLVNEPGISNEDLMTLIYEHSYQFGRATTPVSLFPACYYADIAALRGKFHDSKFGSNPAGQSQPARGREESSRPTGSASPARAGSPSRTKTGSSNSAPSTVPELMPLKTAVLAESMWWV</sequence>
<evidence type="ECO:0000256" key="1">
    <source>
        <dbReference type="RuleBase" id="RU361178"/>
    </source>
</evidence>
<dbReference type="AlphaFoldDB" id="A0A8K0PFJ2"/>
<dbReference type="Gene3D" id="3.40.50.2300">
    <property type="match status" value="1"/>
</dbReference>
<organism evidence="5 6">
    <name type="scientific">Elsinoe batatas</name>
    <dbReference type="NCBI Taxonomy" id="2601811"/>
    <lineage>
        <taxon>Eukaryota</taxon>
        <taxon>Fungi</taxon>
        <taxon>Dikarya</taxon>
        <taxon>Ascomycota</taxon>
        <taxon>Pezizomycotina</taxon>
        <taxon>Dothideomycetes</taxon>
        <taxon>Dothideomycetidae</taxon>
        <taxon>Myriangiales</taxon>
        <taxon>Elsinoaceae</taxon>
        <taxon>Elsinoe</taxon>
    </lineage>
</organism>
<dbReference type="InterPro" id="IPR014811">
    <property type="entry name" value="ArgoL1"/>
</dbReference>
<comment type="similarity">
    <text evidence="1">Belongs to the argonaute family.</text>
</comment>
<feature type="compositionally biased region" description="Polar residues" evidence="2">
    <location>
        <begin position="797"/>
        <end position="806"/>
    </location>
</feature>
<feature type="domain" description="PAZ" evidence="3">
    <location>
        <begin position="289"/>
        <end position="402"/>
    </location>
</feature>
<dbReference type="OrthoDB" id="10252740at2759"/>
<feature type="region of interest" description="Disordered" evidence="2">
    <location>
        <begin position="1"/>
        <end position="48"/>
    </location>
</feature>
<dbReference type="InterPro" id="IPR032472">
    <property type="entry name" value="ArgoL2"/>
</dbReference>
<dbReference type="Pfam" id="PF16488">
    <property type="entry name" value="ArgoL2"/>
    <property type="match status" value="1"/>
</dbReference>
<dbReference type="PROSITE" id="PS50821">
    <property type="entry name" value="PAZ"/>
    <property type="match status" value="1"/>
</dbReference>
<feature type="compositionally biased region" description="Polar residues" evidence="2">
    <location>
        <begin position="899"/>
        <end position="909"/>
    </location>
</feature>
<evidence type="ECO:0000313" key="5">
    <source>
        <dbReference type="EMBL" id="KAG8630375.1"/>
    </source>
</evidence>
<dbReference type="InterPro" id="IPR036397">
    <property type="entry name" value="RNaseH_sf"/>
</dbReference>
<dbReference type="CDD" id="cd04657">
    <property type="entry name" value="Piwi_ago-like"/>
    <property type="match status" value="1"/>
</dbReference>
<dbReference type="InterPro" id="IPR012337">
    <property type="entry name" value="RNaseH-like_sf"/>
</dbReference>
<dbReference type="PANTHER" id="PTHR22891">
    <property type="entry name" value="EUKARYOTIC TRANSLATION INITIATION FACTOR 2C"/>
    <property type="match status" value="1"/>
</dbReference>
<dbReference type="Gene3D" id="2.170.260.10">
    <property type="entry name" value="paz domain"/>
    <property type="match status" value="1"/>
</dbReference>
<dbReference type="GO" id="GO:0003723">
    <property type="term" value="F:RNA binding"/>
    <property type="evidence" value="ECO:0007669"/>
    <property type="project" value="InterPro"/>
</dbReference>
<protein>
    <recommendedName>
        <fullName evidence="7">Piwi domain-containing protein</fullName>
    </recommendedName>
</protein>
<dbReference type="InterPro" id="IPR032474">
    <property type="entry name" value="Argonaute_N"/>
</dbReference>
<proteinExistence type="inferred from homology"/>
<dbReference type="InterPro" id="IPR045246">
    <property type="entry name" value="Piwi_ago-like"/>
</dbReference>
<feature type="compositionally biased region" description="Low complexity" evidence="2">
    <location>
        <begin position="919"/>
        <end position="934"/>
    </location>
</feature>
<dbReference type="Pfam" id="PF02170">
    <property type="entry name" value="PAZ"/>
    <property type="match status" value="1"/>
</dbReference>
<feature type="compositionally biased region" description="Polar residues" evidence="2">
    <location>
        <begin position="26"/>
        <end position="41"/>
    </location>
</feature>
<dbReference type="Gene3D" id="3.30.420.10">
    <property type="entry name" value="Ribonuclease H-like superfamily/Ribonuclease H"/>
    <property type="match status" value="1"/>
</dbReference>
<dbReference type="InterPro" id="IPR003100">
    <property type="entry name" value="PAZ_dom"/>
</dbReference>